<dbReference type="Proteomes" id="UP000225277">
    <property type="component" value="Unassembled WGS sequence"/>
</dbReference>
<sequence length="151" mass="16477">METTPSALSSYDFSMHGLREQIIANAATLYPQEVVKSASFQTFGILKPHEIFQVIVSGSQQMRATLLCRSPNVRIIASSPLAPTAEDALDGLLLVTCEALEWYTENLLGTMKNAEKCAGGSVDYGMVEGGFQFAAEQRILAERPIKMEGMK</sequence>
<dbReference type="OrthoDB" id="3650444at2759"/>
<reference evidence="1 2" key="1">
    <citation type="submission" date="2016-03" db="EMBL/GenBank/DDBJ databases">
        <authorList>
            <person name="Ploux O."/>
        </authorList>
    </citation>
    <scope>NUCLEOTIDE SEQUENCE [LARGE SCALE GENOMIC DNA]</scope>
    <source>
        <strain evidence="1 2">URUG2</strain>
    </source>
</reference>
<dbReference type="GeneID" id="35595450"/>
<dbReference type="RefSeq" id="XP_023620966.1">
    <property type="nucleotide sequence ID" value="XM_023765198.1"/>
</dbReference>
<evidence type="ECO:0000313" key="1">
    <source>
        <dbReference type="EMBL" id="CZT14068.1"/>
    </source>
</evidence>
<dbReference type="AlphaFoldDB" id="A0A2D3UML7"/>
<proteinExistence type="predicted"/>
<accession>A0A2D3UML7</accession>
<keyword evidence="2" id="KW-1185">Reference proteome</keyword>
<dbReference type="EMBL" id="FJUY01000001">
    <property type="protein sequence ID" value="CZT14068.1"/>
    <property type="molecule type" value="Genomic_DNA"/>
</dbReference>
<protein>
    <submittedName>
        <fullName evidence="1">Uncharacterized protein</fullName>
    </submittedName>
</protein>
<gene>
    <name evidence="1" type="ORF">RCC_00043</name>
</gene>
<name>A0A2D3UML7_9PEZI</name>
<evidence type="ECO:0000313" key="2">
    <source>
        <dbReference type="Proteomes" id="UP000225277"/>
    </source>
</evidence>
<organism evidence="1 2">
    <name type="scientific">Ramularia collo-cygni</name>
    <dbReference type="NCBI Taxonomy" id="112498"/>
    <lineage>
        <taxon>Eukaryota</taxon>
        <taxon>Fungi</taxon>
        <taxon>Dikarya</taxon>
        <taxon>Ascomycota</taxon>
        <taxon>Pezizomycotina</taxon>
        <taxon>Dothideomycetes</taxon>
        <taxon>Dothideomycetidae</taxon>
        <taxon>Mycosphaerellales</taxon>
        <taxon>Mycosphaerellaceae</taxon>
        <taxon>Ramularia</taxon>
    </lineage>
</organism>